<organism evidence="1">
    <name type="scientific">mine drainage metagenome</name>
    <dbReference type="NCBI Taxonomy" id="410659"/>
    <lineage>
        <taxon>unclassified sequences</taxon>
        <taxon>metagenomes</taxon>
        <taxon>ecological metagenomes</taxon>
    </lineage>
</organism>
<protein>
    <submittedName>
        <fullName evidence="1">Uncharacterized protein</fullName>
    </submittedName>
</protein>
<sequence length="138" mass="14619">MKTLFASMAAAALLLGAQAARADDGPYPHLRCVISQCDGGAACQAPFKVNDTAFSVAAGSDFMFTLTDDWSITPGRYSLENRHYVGASYLSKTVLNIAITRPAGDLTLTLGVVGTDVEPRNVTAHGHCQEVKTQPIAF</sequence>
<proteinExistence type="predicted"/>
<dbReference type="AlphaFoldDB" id="A0A1J5S813"/>
<comment type="caution">
    <text evidence="1">The sequence shown here is derived from an EMBL/GenBank/DDBJ whole genome shotgun (WGS) entry which is preliminary data.</text>
</comment>
<dbReference type="EMBL" id="MLJW01000126">
    <property type="protein sequence ID" value="OIQ97923.1"/>
    <property type="molecule type" value="Genomic_DNA"/>
</dbReference>
<name>A0A1J5S813_9ZZZZ</name>
<reference evidence="1" key="1">
    <citation type="submission" date="2016-10" db="EMBL/GenBank/DDBJ databases">
        <title>Sequence of Gallionella enrichment culture.</title>
        <authorList>
            <person name="Poehlein A."/>
            <person name="Muehling M."/>
            <person name="Daniel R."/>
        </authorList>
    </citation>
    <scope>NUCLEOTIDE SEQUENCE</scope>
</reference>
<evidence type="ECO:0000313" key="1">
    <source>
        <dbReference type="EMBL" id="OIQ97923.1"/>
    </source>
</evidence>
<accession>A0A1J5S813</accession>
<gene>
    <name evidence="1" type="ORF">GALL_201050</name>
</gene>